<organism evidence="1 2">
    <name type="scientific">Nephila pilipes</name>
    <name type="common">Giant wood spider</name>
    <name type="synonym">Nephila maculata</name>
    <dbReference type="NCBI Taxonomy" id="299642"/>
    <lineage>
        <taxon>Eukaryota</taxon>
        <taxon>Metazoa</taxon>
        <taxon>Ecdysozoa</taxon>
        <taxon>Arthropoda</taxon>
        <taxon>Chelicerata</taxon>
        <taxon>Arachnida</taxon>
        <taxon>Araneae</taxon>
        <taxon>Araneomorphae</taxon>
        <taxon>Entelegynae</taxon>
        <taxon>Araneoidea</taxon>
        <taxon>Nephilidae</taxon>
        <taxon>Nephila</taxon>
    </lineage>
</organism>
<evidence type="ECO:0000313" key="1">
    <source>
        <dbReference type="EMBL" id="GFU15828.1"/>
    </source>
</evidence>
<dbReference type="AlphaFoldDB" id="A0A8X6QB80"/>
<dbReference type="EMBL" id="BMAW01126235">
    <property type="protein sequence ID" value="GFU15828.1"/>
    <property type="molecule type" value="Genomic_DNA"/>
</dbReference>
<reference evidence="1" key="1">
    <citation type="submission" date="2020-08" db="EMBL/GenBank/DDBJ databases">
        <title>Multicomponent nature underlies the extraordinary mechanical properties of spider dragline silk.</title>
        <authorList>
            <person name="Kono N."/>
            <person name="Nakamura H."/>
            <person name="Mori M."/>
            <person name="Yoshida Y."/>
            <person name="Ohtoshi R."/>
            <person name="Malay A.D."/>
            <person name="Moran D.A.P."/>
            <person name="Tomita M."/>
            <person name="Numata K."/>
            <person name="Arakawa K."/>
        </authorList>
    </citation>
    <scope>NUCLEOTIDE SEQUENCE</scope>
</reference>
<keyword evidence="2" id="KW-1185">Reference proteome</keyword>
<protein>
    <submittedName>
        <fullName evidence="1">Uncharacterized protein</fullName>
    </submittedName>
</protein>
<sequence>MAFEAAICITGWISRFKIRHGDDDNADEERLRLAECVFGVKFIDYISIDPDVETCGILNIEEMYDNTKNKNNSEKLEDKVQADEVEPIPVPSLSDAMTEFETIRAFIYTHEITEKDQKKKL</sequence>
<gene>
    <name evidence="1" type="ORF">NPIL_81371</name>
</gene>
<evidence type="ECO:0000313" key="2">
    <source>
        <dbReference type="Proteomes" id="UP000887013"/>
    </source>
</evidence>
<dbReference type="Proteomes" id="UP000887013">
    <property type="component" value="Unassembled WGS sequence"/>
</dbReference>
<accession>A0A8X6QB80</accession>
<name>A0A8X6QB80_NEPPI</name>
<comment type="caution">
    <text evidence="1">The sequence shown here is derived from an EMBL/GenBank/DDBJ whole genome shotgun (WGS) entry which is preliminary data.</text>
</comment>
<proteinExistence type="predicted"/>